<dbReference type="InterPro" id="IPR005303">
    <property type="entry name" value="MOCOS_middle"/>
</dbReference>
<dbReference type="GO" id="GO:0030151">
    <property type="term" value="F:molybdenum ion binding"/>
    <property type="evidence" value="ECO:0007669"/>
    <property type="project" value="InterPro"/>
</dbReference>
<sequence length="276" mass="30140">MADVVVTDLFIYPVKSCAPLRVSRAWVGPQGLDADRRYMVTDPAGQFITARRYPALTHLLATPVGAGLMLAAEGFPALQLQPADFPEVYQDVVVWKQTVAAQSCGASANAWISHFLGIDCQLVYFGQQSQRPVKDCDDAQVGFADGYPLLLTSEASLDWLQTRCPVPVDKQQFRANLVVSGSLPFAEDGWLDIAIGDMRLRAHAPCERCKLITLPPGSREFDQTQEPLRTLLAHRRLEQGGAIFGQNLLVLQPGLIATGMKLEVLSNKAPPVLRGS</sequence>
<dbReference type="PANTHER" id="PTHR14237">
    <property type="entry name" value="MOLYBDOPTERIN COFACTOR SULFURASE MOSC"/>
    <property type="match status" value="1"/>
</dbReference>
<dbReference type="InterPro" id="IPR011037">
    <property type="entry name" value="Pyrv_Knase-like_insert_dom_sf"/>
</dbReference>
<dbReference type="EMBL" id="CP044222">
    <property type="protein sequence ID" value="QEW08330.1"/>
    <property type="molecule type" value="Genomic_DNA"/>
</dbReference>
<dbReference type="Pfam" id="PF03473">
    <property type="entry name" value="MOSC"/>
    <property type="match status" value="1"/>
</dbReference>
<dbReference type="SUPFAM" id="SSF141673">
    <property type="entry name" value="MOSC N-terminal domain-like"/>
    <property type="match status" value="1"/>
</dbReference>
<keyword evidence="3" id="KW-1185">Reference proteome</keyword>
<dbReference type="GO" id="GO:0003824">
    <property type="term" value="F:catalytic activity"/>
    <property type="evidence" value="ECO:0007669"/>
    <property type="project" value="InterPro"/>
</dbReference>
<dbReference type="InterPro" id="IPR005302">
    <property type="entry name" value="MoCF_Sase_C"/>
</dbReference>
<gene>
    <name evidence="2" type="ORF">F5I99_18555</name>
</gene>
<reference evidence="2 3" key="1">
    <citation type="submission" date="2019-09" db="EMBL/GenBank/DDBJ databases">
        <title>Nitrincola iocasae sp. nov., a bacterium isolated from the sediment collected at a cold seep field in South China Sea.</title>
        <authorList>
            <person name="Zhang H."/>
            <person name="Wang H."/>
            <person name="Li C."/>
        </authorList>
    </citation>
    <scope>NUCLEOTIDE SEQUENCE [LARGE SCALE GENOMIC DNA]</scope>
    <source>
        <strain evidence="2 3">KXZD1103</strain>
    </source>
</reference>
<dbReference type="KEGG" id="nik:F5I99_18555"/>
<name>A0A5J6LI03_9GAMM</name>
<dbReference type="AlphaFoldDB" id="A0A5J6LI03"/>
<organism evidence="2 3">
    <name type="scientific">Nitrincola iocasae</name>
    <dbReference type="NCBI Taxonomy" id="2614693"/>
    <lineage>
        <taxon>Bacteria</taxon>
        <taxon>Pseudomonadati</taxon>
        <taxon>Pseudomonadota</taxon>
        <taxon>Gammaproteobacteria</taxon>
        <taxon>Oceanospirillales</taxon>
        <taxon>Oceanospirillaceae</taxon>
        <taxon>Nitrincola</taxon>
    </lineage>
</organism>
<protein>
    <submittedName>
        <fullName evidence="2">MOSC domain-containing protein</fullName>
    </submittedName>
</protein>
<dbReference type="Proteomes" id="UP000325606">
    <property type="component" value="Chromosome"/>
</dbReference>
<dbReference type="Pfam" id="PF03476">
    <property type="entry name" value="MOSC_N"/>
    <property type="match status" value="1"/>
</dbReference>
<dbReference type="GO" id="GO:0030170">
    <property type="term" value="F:pyridoxal phosphate binding"/>
    <property type="evidence" value="ECO:0007669"/>
    <property type="project" value="InterPro"/>
</dbReference>
<proteinExistence type="predicted"/>
<dbReference type="RefSeq" id="WP_151058644.1">
    <property type="nucleotide sequence ID" value="NZ_CP044222.1"/>
</dbReference>
<dbReference type="PROSITE" id="PS51340">
    <property type="entry name" value="MOSC"/>
    <property type="match status" value="1"/>
</dbReference>
<evidence type="ECO:0000259" key="1">
    <source>
        <dbReference type="PROSITE" id="PS51340"/>
    </source>
</evidence>
<evidence type="ECO:0000313" key="3">
    <source>
        <dbReference type="Proteomes" id="UP000325606"/>
    </source>
</evidence>
<evidence type="ECO:0000313" key="2">
    <source>
        <dbReference type="EMBL" id="QEW08330.1"/>
    </source>
</evidence>
<feature type="domain" description="MOSC" evidence="1">
    <location>
        <begin position="120"/>
        <end position="265"/>
    </location>
</feature>
<accession>A0A5J6LI03</accession>
<dbReference type="PANTHER" id="PTHR14237:SF19">
    <property type="entry name" value="MITOCHONDRIAL AMIDOXIME REDUCING COMPONENT 1"/>
    <property type="match status" value="1"/>
</dbReference>
<dbReference type="SUPFAM" id="SSF50800">
    <property type="entry name" value="PK beta-barrel domain-like"/>
    <property type="match status" value="1"/>
</dbReference>